<dbReference type="KEGG" id="bcoh:BC6307_19425"/>
<name>A0A223KV85_9BACI</name>
<organism evidence="1 2">
    <name type="scientific">Sutcliffiella cohnii</name>
    <dbReference type="NCBI Taxonomy" id="33932"/>
    <lineage>
        <taxon>Bacteria</taxon>
        <taxon>Bacillati</taxon>
        <taxon>Bacillota</taxon>
        <taxon>Bacilli</taxon>
        <taxon>Bacillales</taxon>
        <taxon>Bacillaceae</taxon>
        <taxon>Sutcliffiella</taxon>
    </lineage>
</organism>
<sequence length="69" mass="7998">MDFERKKAKIHLPPVESFVDVFENETDVEVFVNVRGFKSVRKSGDNKTEVLNAAIKEFEELNSIRLELD</sequence>
<evidence type="ECO:0000313" key="1">
    <source>
        <dbReference type="EMBL" id="AST93274.1"/>
    </source>
</evidence>
<dbReference type="Proteomes" id="UP000215224">
    <property type="component" value="Chromosome"/>
</dbReference>
<dbReference type="AlphaFoldDB" id="A0A223KV85"/>
<protein>
    <submittedName>
        <fullName evidence="1">Uncharacterized protein</fullName>
    </submittedName>
</protein>
<gene>
    <name evidence="1" type="ORF">BC6307_19425</name>
</gene>
<evidence type="ECO:0000313" key="2">
    <source>
        <dbReference type="Proteomes" id="UP000215224"/>
    </source>
</evidence>
<keyword evidence="2" id="KW-1185">Reference proteome</keyword>
<dbReference type="RefSeq" id="WP_066419489.1">
    <property type="nucleotide sequence ID" value="NZ_CP018866.1"/>
</dbReference>
<accession>A0A223KV85</accession>
<proteinExistence type="predicted"/>
<reference evidence="1 2" key="1">
    <citation type="submission" date="2016-12" db="EMBL/GenBank/DDBJ databases">
        <title>The whole genome sequencing and assembly of Bacillus cohnii DSM 6307T strain.</title>
        <authorList>
            <person name="Lee Y.-J."/>
            <person name="Yi H."/>
            <person name="Bahn Y.-S."/>
            <person name="Kim J.F."/>
            <person name="Lee D.-W."/>
        </authorList>
    </citation>
    <scope>NUCLEOTIDE SEQUENCE [LARGE SCALE GENOMIC DNA]</scope>
    <source>
        <strain evidence="1 2">DSM 6307</strain>
    </source>
</reference>
<dbReference type="EMBL" id="CP018866">
    <property type="protein sequence ID" value="AST93274.1"/>
    <property type="molecule type" value="Genomic_DNA"/>
</dbReference>